<dbReference type="EMBL" id="CP002363">
    <property type="protein sequence ID" value="ADV65440.1"/>
    <property type="molecule type" value="Genomic_DNA"/>
</dbReference>
<dbReference type="InterPro" id="IPR023572">
    <property type="entry name" value="Archease_dom"/>
</dbReference>
<evidence type="ECO:0000313" key="7">
    <source>
        <dbReference type="Proteomes" id="UP000001068"/>
    </source>
</evidence>
<dbReference type="OrthoDB" id="8831at2157"/>
<dbReference type="InterPro" id="IPR036820">
    <property type="entry name" value="Archease_dom_sf"/>
</dbReference>
<evidence type="ECO:0000313" key="6">
    <source>
        <dbReference type="EMBL" id="ADV65440.1"/>
    </source>
</evidence>
<dbReference type="PANTHER" id="PTHR12682:SF11">
    <property type="entry name" value="PROTEIN ARCHEASE"/>
    <property type="match status" value="1"/>
</dbReference>
<keyword evidence="2" id="KW-0819">tRNA processing</keyword>
<feature type="domain" description="Archease" evidence="5">
    <location>
        <begin position="12"/>
        <end position="154"/>
    </location>
</feature>
<dbReference type="Pfam" id="PF01951">
    <property type="entry name" value="Archease"/>
    <property type="match status" value="1"/>
</dbReference>
<evidence type="ECO:0000259" key="5">
    <source>
        <dbReference type="Pfam" id="PF01951"/>
    </source>
</evidence>
<dbReference type="InterPro" id="IPR002804">
    <property type="entry name" value="Archease"/>
</dbReference>
<dbReference type="KEGG" id="dmu:Desmu_1140"/>
<reference evidence="6 7" key="2">
    <citation type="journal article" date="2011" name="Stand. Genomic Sci.">
        <title>Complete genome sequence of Desulfurococcus mucosus type strain (O7/1).</title>
        <authorList>
            <person name="Wirth R."/>
            <person name="Chertkov O."/>
            <person name="Held B."/>
            <person name="Lapidus A."/>
            <person name="Nolan M."/>
            <person name="Lucas S."/>
            <person name="Hammon N."/>
            <person name="Deshpande S."/>
            <person name="Cheng J.F."/>
            <person name="Tapia R."/>
            <person name="Han C."/>
            <person name="Goodwin L."/>
            <person name="Pitluck S."/>
            <person name="Liolios K."/>
            <person name="Ioanna P."/>
            <person name="Ivanova N."/>
            <person name="Mavromatis K."/>
            <person name="Mikhailova N."/>
            <person name="Pati A."/>
            <person name="Chen A."/>
            <person name="Palaniappan K."/>
            <person name="Land M."/>
            <person name="Hauser L."/>
            <person name="Chang Y.J."/>
            <person name="Jeffries C.D."/>
            <person name="Bilek Y."/>
            <person name="Hader T."/>
            <person name="Rohde M."/>
            <person name="Spring S."/>
            <person name="Sikorski J."/>
            <person name="Goker M."/>
            <person name="Woyke T."/>
            <person name="Bristow J."/>
            <person name="Eisen J.A."/>
            <person name="Markowitz V."/>
            <person name="Hugenholtz P."/>
            <person name="Kyrpides N.C."/>
            <person name="Klenk H.P."/>
        </authorList>
    </citation>
    <scope>NUCLEOTIDE SEQUENCE [LARGE SCALE GENOMIC DNA]</scope>
    <source>
        <strain evidence="7">ATCC 35584 / DSM 2162 / JCM 9187 / O7/1</strain>
    </source>
</reference>
<evidence type="ECO:0000256" key="4">
    <source>
        <dbReference type="ARBA" id="ARBA00022837"/>
    </source>
</evidence>
<evidence type="ECO:0000256" key="3">
    <source>
        <dbReference type="ARBA" id="ARBA00022723"/>
    </source>
</evidence>
<dbReference type="Proteomes" id="UP000001068">
    <property type="component" value="Chromosome"/>
</dbReference>
<name>E8RAK4_DESM0</name>
<reference evidence="7" key="1">
    <citation type="submission" date="2010-11" db="EMBL/GenBank/DDBJ databases">
        <title>The complete genome of Desulfurococcus mucosus DSM 2162.</title>
        <authorList>
            <consortium name="US DOE Joint Genome Institute (JGI-PGF)"/>
            <person name="Lucas S."/>
            <person name="Copeland A."/>
            <person name="Lapidus A."/>
            <person name="Bruce D."/>
            <person name="Goodwin L."/>
            <person name="Pitluck S."/>
            <person name="Kyrpides N."/>
            <person name="Mavromatis K."/>
            <person name="Pagani I."/>
            <person name="Ivanova N."/>
            <person name="Ovchinnikova G."/>
            <person name="Chertkov O."/>
            <person name="Held B."/>
            <person name="Brettin T."/>
            <person name="Detter J.C."/>
            <person name="Tapia R."/>
            <person name="Han C."/>
            <person name="Land M."/>
            <person name="Hauser L."/>
            <person name="Markowitz V."/>
            <person name="Cheng J.-F."/>
            <person name="Hugenholtz P."/>
            <person name="Woyke T."/>
            <person name="Wu D."/>
            <person name="Wirth R."/>
            <person name="Bilek Y."/>
            <person name="Hader T."/>
            <person name="Klenk H.-P."/>
            <person name="Eisen J.A."/>
        </authorList>
    </citation>
    <scope>NUCLEOTIDE SEQUENCE [LARGE SCALE GENOMIC DNA]</scope>
    <source>
        <strain evidence="7">ATCC 35584 / DSM 2162 / JCM 9187 / O7/1</strain>
    </source>
</reference>
<keyword evidence="4" id="KW-0106">Calcium</keyword>
<dbReference type="Gene3D" id="3.55.10.10">
    <property type="entry name" value="Archease domain"/>
    <property type="match status" value="1"/>
</dbReference>
<dbReference type="eggNOG" id="arCOG04055">
    <property type="taxonomic scope" value="Archaea"/>
</dbReference>
<dbReference type="AlphaFoldDB" id="E8RAK4"/>
<dbReference type="GO" id="GO:0008033">
    <property type="term" value="P:tRNA processing"/>
    <property type="evidence" value="ECO:0007669"/>
    <property type="project" value="UniProtKB-KW"/>
</dbReference>
<evidence type="ECO:0000256" key="1">
    <source>
        <dbReference type="ARBA" id="ARBA00007963"/>
    </source>
</evidence>
<dbReference type="HOGENOM" id="CLU_111362_3_0_2"/>
<organism evidence="6 7">
    <name type="scientific">Desulfurococcus mucosus (strain ATCC 35584 / DSM 2162 / JCM 9187 / O7/1)</name>
    <dbReference type="NCBI Taxonomy" id="765177"/>
    <lineage>
        <taxon>Archaea</taxon>
        <taxon>Thermoproteota</taxon>
        <taxon>Thermoprotei</taxon>
        <taxon>Desulfurococcales</taxon>
        <taxon>Desulfurococcaceae</taxon>
        <taxon>Desulfurococcus</taxon>
    </lineage>
</organism>
<keyword evidence="3" id="KW-0479">Metal-binding</keyword>
<keyword evidence="7" id="KW-1185">Reference proteome</keyword>
<sequence length="154" mass="18079">MEEVIYSRNGRFDFLEHTGDIYVRAYGGNILELFENAGLALFDSMTNIDGVNCVVERDLLVEGFDLENLLYRWLEELLVLYYSERLMCGWIRVDAVSVERHGDGFTYRLKARVSCEEFDPSRHEARVEVKSPTYSLMRILKDEDKWIAYFVLDI</sequence>
<gene>
    <name evidence="6" type="ordered locus">Desmu_1140</name>
</gene>
<accession>E8RAK4</accession>
<evidence type="ECO:0000256" key="2">
    <source>
        <dbReference type="ARBA" id="ARBA00022694"/>
    </source>
</evidence>
<dbReference type="STRING" id="765177.Desmu_1140"/>
<comment type="similarity">
    <text evidence="1">Belongs to the archease family.</text>
</comment>
<dbReference type="SUPFAM" id="SSF69819">
    <property type="entry name" value="MTH1598-like"/>
    <property type="match status" value="1"/>
</dbReference>
<protein>
    <submittedName>
        <fullName evidence="6">Archease family protein</fullName>
    </submittedName>
</protein>
<dbReference type="PANTHER" id="PTHR12682">
    <property type="entry name" value="ARCHEASE"/>
    <property type="match status" value="1"/>
</dbReference>
<dbReference type="GO" id="GO:0046872">
    <property type="term" value="F:metal ion binding"/>
    <property type="evidence" value="ECO:0007669"/>
    <property type="project" value="UniProtKB-KW"/>
</dbReference>
<proteinExistence type="inferred from homology"/>